<dbReference type="PRINTS" id="PR00080">
    <property type="entry name" value="SDRFAMILY"/>
</dbReference>
<dbReference type="PROSITE" id="PS00061">
    <property type="entry name" value="ADH_SHORT"/>
    <property type="match status" value="1"/>
</dbReference>
<dbReference type="AlphaFoldDB" id="A0A132PJ76"/>
<dbReference type="PANTHER" id="PTHR42760:SF115">
    <property type="entry name" value="3-OXOACYL-[ACYL-CARRIER-PROTEIN] REDUCTASE FABG"/>
    <property type="match status" value="1"/>
</dbReference>
<accession>A0A132PJ76</accession>
<dbReference type="PANTHER" id="PTHR42760">
    <property type="entry name" value="SHORT-CHAIN DEHYDROGENASES/REDUCTASES FAMILY MEMBER"/>
    <property type="match status" value="1"/>
</dbReference>
<gene>
    <name evidence="3" type="ORF">AFM11_19785</name>
</gene>
<evidence type="ECO:0000313" key="3">
    <source>
        <dbReference type="EMBL" id="KWX22399.1"/>
    </source>
</evidence>
<reference evidence="3 4" key="1">
    <citation type="submission" date="2015-07" db="EMBL/GenBank/DDBJ databases">
        <title>A draft genome sequence of Mycobacterium wolinskyi.</title>
        <authorList>
            <person name="de Man T.J."/>
            <person name="Perry K.A."/>
            <person name="Coulliette A.D."/>
            <person name="Jensen B."/>
            <person name="Toney N.C."/>
            <person name="Limbago B.M."/>
            <person name="Noble-Wang J."/>
        </authorList>
    </citation>
    <scope>NUCLEOTIDE SEQUENCE [LARGE SCALE GENOMIC DNA]</scope>
    <source>
        <strain evidence="3 4">CDC_01</strain>
    </source>
</reference>
<dbReference type="GO" id="GO:0016616">
    <property type="term" value="F:oxidoreductase activity, acting on the CH-OH group of donors, NAD or NADP as acceptor"/>
    <property type="evidence" value="ECO:0007669"/>
    <property type="project" value="UniProtKB-ARBA"/>
</dbReference>
<protein>
    <submittedName>
        <fullName evidence="3">3-oxoacyl-ACP reductase</fullName>
    </submittedName>
</protein>
<dbReference type="EMBL" id="LGTW01000013">
    <property type="protein sequence ID" value="KWX22399.1"/>
    <property type="molecule type" value="Genomic_DNA"/>
</dbReference>
<name>A0A132PJ76_9MYCO</name>
<evidence type="ECO:0000256" key="1">
    <source>
        <dbReference type="ARBA" id="ARBA00006484"/>
    </source>
</evidence>
<dbReference type="SUPFAM" id="SSF51735">
    <property type="entry name" value="NAD(P)-binding Rossmann-fold domains"/>
    <property type="match status" value="1"/>
</dbReference>
<dbReference type="Gene3D" id="3.40.50.720">
    <property type="entry name" value="NAD(P)-binding Rossmann-like Domain"/>
    <property type="match status" value="1"/>
</dbReference>
<evidence type="ECO:0000256" key="2">
    <source>
        <dbReference type="ARBA" id="ARBA00023002"/>
    </source>
</evidence>
<comment type="caution">
    <text evidence="3">The sequence shown here is derived from an EMBL/GenBank/DDBJ whole genome shotgun (WGS) entry which is preliminary data.</text>
</comment>
<comment type="similarity">
    <text evidence="1">Belongs to the short-chain dehydrogenases/reductases (SDR) family.</text>
</comment>
<dbReference type="STRING" id="59750.AWC31_11125"/>
<dbReference type="FunFam" id="3.40.50.720:FF:000240">
    <property type="entry name" value="SDR family oxidoreductase"/>
    <property type="match status" value="1"/>
</dbReference>
<dbReference type="PRINTS" id="PR00081">
    <property type="entry name" value="GDHRDH"/>
</dbReference>
<keyword evidence="2" id="KW-0560">Oxidoreductase</keyword>
<sequence length="263" mass="27823">MTDISDAPRVRSSPFDLTGRTALVTGGNQGLGLAFAFGLAEAGAQVAIAGRSAERNEKVVSEAAAAGFAFHAITADITRAADVENMTADAISALGHLDILVNNAGTCYHGESWSVTEQQWDDVFDLNVKALWACSLAVGAHMRERGSGSIINIGSMSGMIVNRPQMQPAYNASKAAVHHLTKSLAAEWGPLGIRVNALAPGYCKTEMAPVDKPEFKRHWIDDTPMLRYAMPEEIAPSVVFLASDAASFITGSVLVADGGYTAW</sequence>
<dbReference type="PATRIC" id="fig|59750.3.peg.1291"/>
<dbReference type="Proteomes" id="UP000070612">
    <property type="component" value="Unassembled WGS sequence"/>
</dbReference>
<organism evidence="3 4">
    <name type="scientific">Mycolicibacterium wolinskyi</name>
    <dbReference type="NCBI Taxonomy" id="59750"/>
    <lineage>
        <taxon>Bacteria</taxon>
        <taxon>Bacillati</taxon>
        <taxon>Actinomycetota</taxon>
        <taxon>Actinomycetes</taxon>
        <taxon>Mycobacteriales</taxon>
        <taxon>Mycobacteriaceae</taxon>
        <taxon>Mycolicibacterium</taxon>
    </lineage>
</organism>
<dbReference type="NCBIfam" id="NF005559">
    <property type="entry name" value="PRK07231.1"/>
    <property type="match status" value="1"/>
</dbReference>
<evidence type="ECO:0000313" key="4">
    <source>
        <dbReference type="Proteomes" id="UP000070612"/>
    </source>
</evidence>
<keyword evidence="4" id="KW-1185">Reference proteome</keyword>
<proteinExistence type="inferred from homology"/>
<dbReference type="GO" id="GO:0005975">
    <property type="term" value="P:carbohydrate metabolic process"/>
    <property type="evidence" value="ECO:0007669"/>
    <property type="project" value="UniProtKB-ARBA"/>
</dbReference>
<dbReference type="InterPro" id="IPR036291">
    <property type="entry name" value="NAD(P)-bd_dom_sf"/>
</dbReference>
<dbReference type="Pfam" id="PF13561">
    <property type="entry name" value="adh_short_C2"/>
    <property type="match status" value="1"/>
</dbReference>
<dbReference type="InterPro" id="IPR020904">
    <property type="entry name" value="Sc_DH/Rdtase_CS"/>
</dbReference>
<dbReference type="InterPro" id="IPR002347">
    <property type="entry name" value="SDR_fam"/>
</dbReference>